<name>A0ABS8WVV4_DATST</name>
<evidence type="ECO:0000256" key="1">
    <source>
        <dbReference type="SAM" id="MobiDB-lite"/>
    </source>
</evidence>
<sequence length="53" mass="5890">SSIIVDPLQHARRPSHGESDSISPSLLQQVSDRCLAESRCGQLSLLCERSRNR</sequence>
<keyword evidence="3" id="KW-1185">Reference proteome</keyword>
<evidence type="ECO:0000313" key="2">
    <source>
        <dbReference type="EMBL" id="MCE3216168.1"/>
    </source>
</evidence>
<gene>
    <name evidence="2" type="ORF">HAX54_005208</name>
</gene>
<proteinExistence type="predicted"/>
<dbReference type="EMBL" id="JACEIK010012548">
    <property type="protein sequence ID" value="MCE3216168.1"/>
    <property type="molecule type" value="Genomic_DNA"/>
</dbReference>
<feature type="non-terminal residue" evidence="2">
    <location>
        <position position="53"/>
    </location>
</feature>
<comment type="caution">
    <text evidence="2">The sequence shown here is derived from an EMBL/GenBank/DDBJ whole genome shotgun (WGS) entry which is preliminary data.</text>
</comment>
<dbReference type="Proteomes" id="UP000823775">
    <property type="component" value="Unassembled WGS sequence"/>
</dbReference>
<reference evidence="2 3" key="1">
    <citation type="journal article" date="2021" name="BMC Genomics">
        <title>Datura genome reveals duplications of psychoactive alkaloid biosynthetic genes and high mutation rate following tissue culture.</title>
        <authorList>
            <person name="Rajewski A."/>
            <person name="Carter-House D."/>
            <person name="Stajich J."/>
            <person name="Litt A."/>
        </authorList>
    </citation>
    <scope>NUCLEOTIDE SEQUENCE [LARGE SCALE GENOMIC DNA]</scope>
    <source>
        <strain evidence="2">AR-01</strain>
    </source>
</reference>
<protein>
    <submittedName>
        <fullName evidence="2">Uncharacterized protein</fullName>
    </submittedName>
</protein>
<feature type="region of interest" description="Disordered" evidence="1">
    <location>
        <begin position="1"/>
        <end position="24"/>
    </location>
</feature>
<evidence type="ECO:0000313" key="3">
    <source>
        <dbReference type="Proteomes" id="UP000823775"/>
    </source>
</evidence>
<organism evidence="2 3">
    <name type="scientific">Datura stramonium</name>
    <name type="common">Jimsonweed</name>
    <name type="synonym">Common thornapple</name>
    <dbReference type="NCBI Taxonomy" id="4076"/>
    <lineage>
        <taxon>Eukaryota</taxon>
        <taxon>Viridiplantae</taxon>
        <taxon>Streptophyta</taxon>
        <taxon>Embryophyta</taxon>
        <taxon>Tracheophyta</taxon>
        <taxon>Spermatophyta</taxon>
        <taxon>Magnoliopsida</taxon>
        <taxon>eudicotyledons</taxon>
        <taxon>Gunneridae</taxon>
        <taxon>Pentapetalae</taxon>
        <taxon>asterids</taxon>
        <taxon>lamiids</taxon>
        <taxon>Solanales</taxon>
        <taxon>Solanaceae</taxon>
        <taxon>Solanoideae</taxon>
        <taxon>Datureae</taxon>
        <taxon>Datura</taxon>
    </lineage>
</organism>
<accession>A0ABS8WVV4</accession>
<feature type="non-terminal residue" evidence="2">
    <location>
        <position position="1"/>
    </location>
</feature>